<dbReference type="PANTHER" id="PTHR31170">
    <property type="entry name" value="BNAC04G53230D PROTEIN"/>
    <property type="match status" value="1"/>
</dbReference>
<keyword evidence="2" id="KW-0812">Transmembrane</keyword>
<dbReference type="Proteomes" id="UP001318860">
    <property type="component" value="Unassembled WGS sequence"/>
</dbReference>
<keyword evidence="4" id="KW-1185">Reference proteome</keyword>
<feature type="transmembrane region" description="Helical" evidence="2">
    <location>
        <begin position="436"/>
        <end position="459"/>
    </location>
</feature>
<dbReference type="PANTHER" id="PTHR31170:SF25">
    <property type="entry name" value="BNAA09G04570D PROTEIN"/>
    <property type="match status" value="1"/>
</dbReference>
<sequence length="463" mass="53791">MEKQSCAENNNIGKVDIGEDTVHIVTVKEFSQLLESQPRKWQPGSRRPHQMHKAPPELRLRRQQSEHVYDPVLVSLGPYHHGKPELRRVEEFKYLCLDWFAEGNEEKKAFLYNKVFEKIDVIRSCYAETTIVDKYDDKALALMMLLDACFIINLMKFISEETENNLDWVECLGEAASSAFMLADIMLLENQIPFLVLKLLISLRYEKTDEAEELVESFICWITTVDLNLAKIPRENEDPPIHILEACWRVLVQKHNNIEPKFQGSEKSLTRRKKNHNNVSYTCRSAMDLKAKGIHFSPSSTQSLMDITFKSYPSYGRLKLPIRYVSDRTQVVFSNMIAYEVSPNSKTKPAVLSYVNLMKSVIQSPADVKELQEKGILFNRLANHEQAVKVFKEIDMFGYVDFDIFDDVKQRIEEHCKSKAKTWIVDLIHTWFRTPWTAIALFAATFLLCLTFLQTYFTIRPVK</sequence>
<protein>
    <submittedName>
        <fullName evidence="3">Uncharacterized protein</fullName>
    </submittedName>
</protein>
<keyword evidence="2" id="KW-1133">Transmembrane helix</keyword>
<evidence type="ECO:0000256" key="1">
    <source>
        <dbReference type="SAM" id="MobiDB-lite"/>
    </source>
</evidence>
<evidence type="ECO:0000256" key="2">
    <source>
        <dbReference type="SAM" id="Phobius"/>
    </source>
</evidence>
<evidence type="ECO:0000313" key="4">
    <source>
        <dbReference type="Proteomes" id="UP001318860"/>
    </source>
</evidence>
<name>A0ABR0WJP8_REHGL</name>
<reference evidence="3 4" key="1">
    <citation type="journal article" date="2021" name="Comput. Struct. Biotechnol. J.">
        <title>De novo genome assembly of the potent medicinal plant Rehmannia glutinosa using nanopore technology.</title>
        <authorList>
            <person name="Ma L."/>
            <person name="Dong C."/>
            <person name="Song C."/>
            <person name="Wang X."/>
            <person name="Zheng X."/>
            <person name="Niu Y."/>
            <person name="Chen S."/>
            <person name="Feng W."/>
        </authorList>
    </citation>
    <scope>NUCLEOTIDE SEQUENCE [LARGE SCALE GENOMIC DNA]</scope>
    <source>
        <strain evidence="3">DH-2019</strain>
    </source>
</reference>
<dbReference type="InterPro" id="IPR004158">
    <property type="entry name" value="DUF247_pln"/>
</dbReference>
<proteinExistence type="predicted"/>
<keyword evidence="2" id="KW-0472">Membrane</keyword>
<feature type="region of interest" description="Disordered" evidence="1">
    <location>
        <begin position="36"/>
        <end position="55"/>
    </location>
</feature>
<dbReference type="EMBL" id="JABTTQ020000011">
    <property type="protein sequence ID" value="KAK6146329.1"/>
    <property type="molecule type" value="Genomic_DNA"/>
</dbReference>
<evidence type="ECO:0000313" key="3">
    <source>
        <dbReference type="EMBL" id="KAK6146329.1"/>
    </source>
</evidence>
<organism evidence="3 4">
    <name type="scientific">Rehmannia glutinosa</name>
    <name type="common">Chinese foxglove</name>
    <dbReference type="NCBI Taxonomy" id="99300"/>
    <lineage>
        <taxon>Eukaryota</taxon>
        <taxon>Viridiplantae</taxon>
        <taxon>Streptophyta</taxon>
        <taxon>Embryophyta</taxon>
        <taxon>Tracheophyta</taxon>
        <taxon>Spermatophyta</taxon>
        <taxon>Magnoliopsida</taxon>
        <taxon>eudicotyledons</taxon>
        <taxon>Gunneridae</taxon>
        <taxon>Pentapetalae</taxon>
        <taxon>asterids</taxon>
        <taxon>lamiids</taxon>
        <taxon>Lamiales</taxon>
        <taxon>Orobanchaceae</taxon>
        <taxon>Rehmannieae</taxon>
        <taxon>Rehmannia</taxon>
    </lineage>
</organism>
<dbReference type="Pfam" id="PF03140">
    <property type="entry name" value="DUF247"/>
    <property type="match status" value="1"/>
</dbReference>
<gene>
    <name evidence="3" type="ORF">DH2020_020198</name>
</gene>
<accession>A0ABR0WJP8</accession>
<comment type="caution">
    <text evidence="3">The sequence shown here is derived from an EMBL/GenBank/DDBJ whole genome shotgun (WGS) entry which is preliminary data.</text>
</comment>